<feature type="region of interest" description="Disordered" evidence="1">
    <location>
        <begin position="413"/>
        <end position="440"/>
    </location>
</feature>
<dbReference type="OrthoDB" id="7870459at2"/>
<accession>A0A1I0F5N7</accession>
<feature type="region of interest" description="Disordered" evidence="1">
    <location>
        <begin position="312"/>
        <end position="364"/>
    </location>
</feature>
<feature type="transmembrane region" description="Helical" evidence="2">
    <location>
        <begin position="285"/>
        <end position="307"/>
    </location>
</feature>
<feature type="compositionally biased region" description="Low complexity" evidence="1">
    <location>
        <begin position="324"/>
        <end position="337"/>
    </location>
</feature>
<gene>
    <name evidence="3" type="ORF">SAMN04489858_10683</name>
</gene>
<evidence type="ECO:0000313" key="4">
    <source>
        <dbReference type="Proteomes" id="UP000199180"/>
    </source>
</evidence>
<feature type="region of interest" description="Disordered" evidence="1">
    <location>
        <begin position="607"/>
        <end position="670"/>
    </location>
</feature>
<protein>
    <recommendedName>
        <fullName evidence="5">Meckel syndrome type 1 protein</fullName>
    </recommendedName>
</protein>
<keyword evidence="2" id="KW-0812">Transmembrane</keyword>
<feature type="region of interest" description="Disordered" evidence="1">
    <location>
        <begin position="452"/>
        <end position="546"/>
    </location>
</feature>
<dbReference type="EMBL" id="FOHO01000006">
    <property type="protein sequence ID" value="SET53002.1"/>
    <property type="molecule type" value="Genomic_DNA"/>
</dbReference>
<dbReference type="STRING" id="364199.SAMN04489858_10683"/>
<feature type="compositionally biased region" description="Basic and acidic residues" evidence="1">
    <location>
        <begin position="728"/>
        <end position="748"/>
    </location>
</feature>
<dbReference type="AlphaFoldDB" id="A0A1I0F5N7"/>
<organism evidence="3 4">
    <name type="scientific">Paracoccus homiensis</name>
    <dbReference type="NCBI Taxonomy" id="364199"/>
    <lineage>
        <taxon>Bacteria</taxon>
        <taxon>Pseudomonadati</taxon>
        <taxon>Pseudomonadota</taxon>
        <taxon>Alphaproteobacteria</taxon>
        <taxon>Rhodobacterales</taxon>
        <taxon>Paracoccaceae</taxon>
        <taxon>Paracoccus</taxon>
    </lineage>
</organism>
<feature type="region of interest" description="Disordered" evidence="1">
    <location>
        <begin position="703"/>
        <end position="812"/>
    </location>
</feature>
<evidence type="ECO:0000313" key="3">
    <source>
        <dbReference type="EMBL" id="SET53002.1"/>
    </source>
</evidence>
<dbReference type="InterPro" id="IPR043129">
    <property type="entry name" value="ATPase_NBD"/>
</dbReference>
<sequence>MNKHAAPEFAMSFTQEAVLLERRDGLGWNMLGQVCFAAGNLGASLRDLRDEASTPGDSAETLLVIPDDQILYTRLTVSPGADLRATIARALEGMTPYRAEELVFDWCPDTDGKIDSLRVAVVAQKTLEEAEEFARLQGFEPAGFTARPEDERFDGQPDFGLSRMAQDLVVQRPFSKPDLHQAAITSDRIEIVETQAETVTISRITPHYVASAHGTIAAPVDAAAAPSVIRHGDRRAATDKMSERARAFHARAAAARATQDQTAEDAPAATGVVAMLTRLQDRMPGTLGVMLAGLGFLLLVTLIFFGAPPATAPTEDQPTQIASAPAAPTEQAPVATPVPAPDARETAVEPQPAATAEIAPAPQPPVEDALTAALDEALAAAEAPATAAAVDPAPVDPALVAAATAATGLLNATPAAPQPQTAEETPPEAATPESVQKAAATAPAIVPLREVSQSLSRSARPPKAPAPARTAQPSAPDARPAVPANPQPYAQRTQPEPARVTGLRPPSRPAAPAPPASPAAEPASSDLRPARPAPQAVRPPSRPQDLSFLEEGSAAEEGQPTRLTQAERASLEQLLRDLRTAQAGDAGFSKAERGAVFQLAQARPLHKPLSISGPSRRAVEQAVDQAVSSSDRPEAREDAAPASRTDAASLAQSVRPAQKPRSGAGSRSASLSRQAVEGAIASAVENSSAGAGAVALTALRSSALPPRPNRSQSAPASAPAAPAAPSADDLRQAAEEQRRIEEQRRNDAELQAQAEARARARAAEDARAEAQARAQAEARARAQAEAEARAAASRKQNYAPPEAEKEPEIASTIPEGRTAASVAAAATVKDGIHINRTQIIGTIGAGKASRALVRLSNGRVLTLRLGDKINGGTITAIGDSRITYSKGGRSQQLSVLNGQ</sequence>
<keyword evidence="4" id="KW-1185">Reference proteome</keyword>
<feature type="compositionally biased region" description="Low complexity" evidence="1">
    <location>
        <begin position="413"/>
        <end position="433"/>
    </location>
</feature>
<evidence type="ECO:0008006" key="5">
    <source>
        <dbReference type="Google" id="ProtNLM"/>
    </source>
</evidence>
<keyword evidence="2" id="KW-1133">Transmembrane helix</keyword>
<keyword evidence="2" id="KW-0472">Membrane</keyword>
<feature type="compositionally biased region" description="Low complexity" evidence="1">
    <location>
        <begin position="454"/>
        <end position="473"/>
    </location>
</feature>
<dbReference type="SUPFAM" id="SSF53067">
    <property type="entry name" value="Actin-like ATPase domain"/>
    <property type="match status" value="1"/>
</dbReference>
<name>A0A1I0F5N7_9RHOB</name>
<proteinExistence type="predicted"/>
<evidence type="ECO:0000256" key="2">
    <source>
        <dbReference type="SAM" id="Phobius"/>
    </source>
</evidence>
<feature type="compositionally biased region" description="Pro residues" evidence="1">
    <location>
        <begin position="506"/>
        <end position="517"/>
    </location>
</feature>
<dbReference type="Proteomes" id="UP000199180">
    <property type="component" value="Unassembled WGS sequence"/>
</dbReference>
<evidence type="ECO:0000256" key="1">
    <source>
        <dbReference type="SAM" id="MobiDB-lite"/>
    </source>
</evidence>
<feature type="compositionally biased region" description="Low complexity" evidence="1">
    <location>
        <begin position="709"/>
        <end position="727"/>
    </location>
</feature>
<feature type="compositionally biased region" description="Basic and acidic residues" evidence="1">
    <location>
        <begin position="756"/>
        <end position="788"/>
    </location>
</feature>
<reference evidence="3 4" key="1">
    <citation type="submission" date="2016-10" db="EMBL/GenBank/DDBJ databases">
        <authorList>
            <person name="de Groot N.N."/>
        </authorList>
    </citation>
    <scope>NUCLEOTIDE SEQUENCE [LARGE SCALE GENOMIC DNA]</scope>
    <source>
        <strain evidence="3 4">DSM 17862</strain>
    </source>
</reference>
<feature type="compositionally biased region" description="Low complexity" evidence="1">
    <location>
        <begin position="661"/>
        <end position="670"/>
    </location>
</feature>